<reference evidence="2" key="1">
    <citation type="journal article" date="2019" name="Int. J. Syst. Evol. Microbiol.">
        <title>The Global Catalogue of Microorganisms (GCM) 10K type strain sequencing project: providing services to taxonomists for standard genome sequencing and annotation.</title>
        <authorList>
            <consortium name="The Broad Institute Genomics Platform"/>
            <consortium name="The Broad Institute Genome Sequencing Center for Infectious Disease"/>
            <person name="Wu L."/>
            <person name="Ma J."/>
        </authorList>
    </citation>
    <scope>NUCLEOTIDE SEQUENCE [LARGE SCALE GENOMIC DNA]</scope>
    <source>
        <strain evidence="2">JCM 17214</strain>
    </source>
</reference>
<keyword evidence="2" id="KW-1185">Reference proteome</keyword>
<organism evidence="1 2">
    <name type="scientific">Hymenobacter algoricola</name>
    <dbReference type="NCBI Taxonomy" id="486267"/>
    <lineage>
        <taxon>Bacteria</taxon>
        <taxon>Pseudomonadati</taxon>
        <taxon>Bacteroidota</taxon>
        <taxon>Cytophagia</taxon>
        <taxon>Cytophagales</taxon>
        <taxon>Hymenobacteraceae</taxon>
        <taxon>Hymenobacter</taxon>
    </lineage>
</organism>
<proteinExistence type="predicted"/>
<sequence length="49" mass="5419">MKTSVKNPRLALKKERIMQLNAVSFAGKGQTHTTSFLCDILTTVIEQAV</sequence>
<evidence type="ECO:0000313" key="2">
    <source>
        <dbReference type="Proteomes" id="UP001499909"/>
    </source>
</evidence>
<accession>A0ABP7MCQ7</accession>
<protein>
    <submittedName>
        <fullName evidence="1">Uncharacterized protein</fullName>
    </submittedName>
</protein>
<evidence type="ECO:0000313" key="1">
    <source>
        <dbReference type="EMBL" id="GAA3919968.1"/>
    </source>
</evidence>
<dbReference type="RefSeq" id="WP_345109042.1">
    <property type="nucleotide sequence ID" value="NZ_BAABDH010000003.1"/>
</dbReference>
<comment type="caution">
    <text evidence="1">The sequence shown here is derived from an EMBL/GenBank/DDBJ whole genome shotgun (WGS) entry which is preliminary data.</text>
</comment>
<dbReference type="EMBL" id="BAABDH010000003">
    <property type="protein sequence ID" value="GAA3919968.1"/>
    <property type="molecule type" value="Genomic_DNA"/>
</dbReference>
<gene>
    <name evidence="1" type="ORF">GCM10022406_03020</name>
</gene>
<dbReference type="Proteomes" id="UP001499909">
    <property type="component" value="Unassembled WGS sequence"/>
</dbReference>
<name>A0ABP7MCQ7_9BACT</name>